<dbReference type="Gene3D" id="2.130.10.10">
    <property type="entry name" value="YVTN repeat-like/Quinoprotein amine dehydrogenase"/>
    <property type="match status" value="2"/>
</dbReference>
<dbReference type="InterPro" id="IPR015943">
    <property type="entry name" value="WD40/YVTN_repeat-like_dom_sf"/>
</dbReference>
<dbReference type="OrthoDB" id="1706639at2"/>
<evidence type="ECO:0000313" key="2">
    <source>
        <dbReference type="Proteomes" id="UP000243255"/>
    </source>
</evidence>
<organism evidence="1 2">
    <name type="scientific">Asaccharospora irregularis DSM 2635</name>
    <dbReference type="NCBI Taxonomy" id="1121321"/>
    <lineage>
        <taxon>Bacteria</taxon>
        <taxon>Bacillati</taxon>
        <taxon>Bacillota</taxon>
        <taxon>Clostridia</taxon>
        <taxon>Peptostreptococcales</taxon>
        <taxon>Peptostreptococcaceae</taxon>
        <taxon>Asaccharospora</taxon>
    </lineage>
</organism>
<dbReference type="STRING" id="1121321.SAMN04488530_13520"/>
<reference evidence="2" key="1">
    <citation type="submission" date="2016-11" db="EMBL/GenBank/DDBJ databases">
        <authorList>
            <person name="Varghese N."/>
            <person name="Submissions S."/>
        </authorList>
    </citation>
    <scope>NUCLEOTIDE SEQUENCE [LARGE SCALE GENOMIC DNA]</scope>
    <source>
        <strain evidence="2">DSM 2635</strain>
    </source>
</reference>
<dbReference type="InterPro" id="IPR051200">
    <property type="entry name" value="Host-pathogen_enzymatic-act"/>
</dbReference>
<dbReference type="InterPro" id="IPR011044">
    <property type="entry name" value="Quino_amine_DH_bsu"/>
</dbReference>
<dbReference type="Proteomes" id="UP000243255">
    <property type="component" value="Unassembled WGS sequence"/>
</dbReference>
<proteinExistence type="predicted"/>
<dbReference type="EMBL" id="FQWX01000035">
    <property type="protein sequence ID" value="SHH31359.1"/>
    <property type="molecule type" value="Genomic_DNA"/>
</dbReference>
<gene>
    <name evidence="1" type="ORF">SAMN04488530_13520</name>
</gene>
<dbReference type="RefSeq" id="WP_073127186.1">
    <property type="nucleotide sequence ID" value="NZ_BAABCH010000082.1"/>
</dbReference>
<sequence length="288" mass="32943">MKVYISNYLSRSISIIDYSTLELEKEIYFNESIYPHHFCIDKDEGLIYIPSSSNGILYVVSLDTKKIVDSISIGGNLSQIMLYNNEIFISNEDSNSIYIIDKKDLTPIGIIGVDNMPHGFKFDIQTKKLYVPCINSIVCIDLLTKEVVRKIDVDFKAWHISIDKKKKEIYTSTLDGKIIILDKDTLEVKKILEGFLLPVEISFNYMENKFYVTDLGYKNVKILDYPTGKYLGYINVCGIPQGLEVSKDERLLFVSDTQKNCIKVYETCSNMLIKEIKVGKEPTTIVCV</sequence>
<protein>
    <submittedName>
        <fullName evidence="1">40-residue YVTN family beta-propeller repeat-containing protein</fullName>
    </submittedName>
</protein>
<evidence type="ECO:0000313" key="1">
    <source>
        <dbReference type="EMBL" id="SHH31359.1"/>
    </source>
</evidence>
<accession>A0A1M5RYS5</accession>
<name>A0A1M5RYS5_9FIRM</name>
<keyword evidence="2" id="KW-1185">Reference proteome</keyword>
<dbReference type="PANTHER" id="PTHR47197">
    <property type="entry name" value="PROTEIN NIRF"/>
    <property type="match status" value="1"/>
</dbReference>
<dbReference type="PANTHER" id="PTHR47197:SF3">
    <property type="entry name" value="DIHYDRO-HEME D1 DEHYDROGENASE"/>
    <property type="match status" value="1"/>
</dbReference>
<dbReference type="AlphaFoldDB" id="A0A1M5RYS5"/>
<dbReference type="SUPFAM" id="SSF50969">
    <property type="entry name" value="YVTN repeat-like/Quinoprotein amine dehydrogenase"/>
    <property type="match status" value="1"/>
</dbReference>